<dbReference type="SUPFAM" id="SSF56112">
    <property type="entry name" value="Protein kinase-like (PK-like)"/>
    <property type="match status" value="1"/>
</dbReference>
<dbReference type="InterPro" id="IPR000719">
    <property type="entry name" value="Prot_kinase_dom"/>
</dbReference>
<dbReference type="InterPro" id="IPR029498">
    <property type="entry name" value="HeLo_dom"/>
</dbReference>
<dbReference type="InterPro" id="IPR038305">
    <property type="entry name" value="HeLo_sf"/>
</dbReference>
<dbReference type="GO" id="GO:0004672">
    <property type="term" value="F:protein kinase activity"/>
    <property type="evidence" value="ECO:0007669"/>
    <property type="project" value="InterPro"/>
</dbReference>
<dbReference type="EMBL" id="JAOQAZ010000023">
    <property type="protein sequence ID" value="KAJ4253867.1"/>
    <property type="molecule type" value="Genomic_DNA"/>
</dbReference>
<sequence>MIAIEYFRFETWLQQSGSLVTDLATGEFTIGESSLRRAILLASDARCLTMDYVRVERHVLMVISQAHRCLLMLQALREKYSLHDKIDHADASDSATLETSQEIPSATSLFKNDRIGANIDRDAKLRQRRAKTVSFFRKVNFAWSFKDDMSDRAKVMEHVQTLKSCNDALLECLPMMQQDVADRLVNMKMLALSALPSDLEGLGSAASTFTDRIHTQIYQAMVVKSRRVNESTQGVSIQELQQIELDLTAFSFQEHDLDVSTMTPSRIIGQYAVKGSPTNEKLSIMLENVSFPPSLTEDDLKLLEERIALLCMLLRSAGHPYFPVLPLGIGFMPSLEQRYELASALANGVLSLLSVNWLHKAITSRNVVVYRRSGHLDLASPQLSGFGLARPERPGERSIDLRDRALSPWRFWQHPELRSAGQEHRRFERRFDVFSLGVVLFEIGMWQDIHFYSSSGSGTTAVNNADDFRRRLVTVCSQEMAHKMGEVYKSAVMACLDGDEIWTGQVSHDIGMQIEQGIQNGDKDVTELFYLHVSSVLRSCCKET</sequence>
<dbReference type="PANTHER" id="PTHR37542:SF3">
    <property type="entry name" value="PRION-INHIBITION AND PROPAGATION HELO DOMAIN-CONTAINING PROTEIN"/>
    <property type="match status" value="1"/>
</dbReference>
<dbReference type="Proteomes" id="UP001152049">
    <property type="component" value="Unassembled WGS sequence"/>
</dbReference>
<reference evidence="2" key="1">
    <citation type="submission" date="2022-09" db="EMBL/GenBank/DDBJ databases">
        <title>Fusarium specimens isolated from Avocado Roots.</title>
        <authorList>
            <person name="Stajich J."/>
            <person name="Roper C."/>
            <person name="Heimlech-Rivalta G."/>
        </authorList>
    </citation>
    <scope>NUCLEOTIDE SEQUENCE</scope>
    <source>
        <strain evidence="2">CF00136</strain>
    </source>
</reference>
<keyword evidence="3" id="KW-1185">Reference proteome</keyword>
<name>A0A9W8RUJ9_9HYPO</name>
<gene>
    <name evidence="2" type="ORF">NW762_010264</name>
</gene>
<dbReference type="OrthoDB" id="1911848at2759"/>
<dbReference type="PANTHER" id="PTHR37542">
    <property type="entry name" value="HELO DOMAIN-CONTAINING PROTEIN-RELATED"/>
    <property type="match status" value="1"/>
</dbReference>
<evidence type="ECO:0000313" key="3">
    <source>
        <dbReference type="Proteomes" id="UP001152049"/>
    </source>
</evidence>
<evidence type="ECO:0000313" key="2">
    <source>
        <dbReference type="EMBL" id="KAJ4253867.1"/>
    </source>
</evidence>
<accession>A0A9W8RUJ9</accession>
<dbReference type="InterPro" id="IPR011009">
    <property type="entry name" value="Kinase-like_dom_sf"/>
</dbReference>
<dbReference type="Gene3D" id="1.10.510.10">
    <property type="entry name" value="Transferase(Phosphotransferase) domain 1"/>
    <property type="match status" value="1"/>
</dbReference>
<comment type="caution">
    <text evidence="2">The sequence shown here is derived from an EMBL/GenBank/DDBJ whole genome shotgun (WGS) entry which is preliminary data.</text>
</comment>
<dbReference type="Gene3D" id="1.20.120.1020">
    <property type="entry name" value="Prion-inhibition and propagation, HeLo domain"/>
    <property type="match status" value="1"/>
</dbReference>
<dbReference type="PROSITE" id="PS50011">
    <property type="entry name" value="PROTEIN_KINASE_DOM"/>
    <property type="match status" value="1"/>
</dbReference>
<dbReference type="Pfam" id="PF07714">
    <property type="entry name" value="PK_Tyr_Ser-Thr"/>
    <property type="match status" value="1"/>
</dbReference>
<dbReference type="InterPro" id="IPR001245">
    <property type="entry name" value="Ser-Thr/Tyr_kinase_cat_dom"/>
</dbReference>
<dbReference type="GO" id="GO:0005524">
    <property type="term" value="F:ATP binding"/>
    <property type="evidence" value="ECO:0007669"/>
    <property type="project" value="InterPro"/>
</dbReference>
<protein>
    <recommendedName>
        <fullName evidence="1">Protein kinase domain-containing protein</fullName>
    </recommendedName>
</protein>
<organism evidence="2 3">
    <name type="scientific">Fusarium torreyae</name>
    <dbReference type="NCBI Taxonomy" id="1237075"/>
    <lineage>
        <taxon>Eukaryota</taxon>
        <taxon>Fungi</taxon>
        <taxon>Dikarya</taxon>
        <taxon>Ascomycota</taxon>
        <taxon>Pezizomycotina</taxon>
        <taxon>Sordariomycetes</taxon>
        <taxon>Hypocreomycetidae</taxon>
        <taxon>Hypocreales</taxon>
        <taxon>Nectriaceae</taxon>
        <taxon>Fusarium</taxon>
    </lineage>
</organism>
<dbReference type="AlphaFoldDB" id="A0A9W8RUJ9"/>
<dbReference type="Pfam" id="PF14479">
    <property type="entry name" value="HeLo"/>
    <property type="match status" value="1"/>
</dbReference>
<evidence type="ECO:0000259" key="1">
    <source>
        <dbReference type="PROSITE" id="PS50011"/>
    </source>
</evidence>
<feature type="domain" description="Protein kinase" evidence="1">
    <location>
        <begin position="194"/>
        <end position="544"/>
    </location>
</feature>
<proteinExistence type="predicted"/>